<protein>
    <submittedName>
        <fullName evidence="12">Putative diacylglycerol O-acyltransferase</fullName>
        <ecNumber evidence="12">2.3.1.20</ecNumber>
    </submittedName>
</protein>
<evidence type="ECO:0000256" key="2">
    <source>
        <dbReference type="ARBA" id="ARBA00005420"/>
    </source>
</evidence>
<keyword evidence="9 11" id="KW-0472">Membrane</keyword>
<feature type="transmembrane region" description="Helical" evidence="11">
    <location>
        <begin position="20"/>
        <end position="41"/>
    </location>
</feature>
<keyword evidence="5 11" id="KW-0812">Transmembrane</keyword>
<evidence type="ECO:0000256" key="7">
    <source>
        <dbReference type="ARBA" id="ARBA00022989"/>
    </source>
</evidence>
<dbReference type="AlphaFoldDB" id="A0A396JPQ8"/>
<feature type="transmembrane region" description="Helical" evidence="11">
    <location>
        <begin position="47"/>
        <end position="63"/>
    </location>
</feature>
<keyword evidence="8" id="KW-0443">Lipid metabolism</keyword>
<evidence type="ECO:0000256" key="3">
    <source>
        <dbReference type="ARBA" id="ARBA00022516"/>
    </source>
</evidence>
<dbReference type="Proteomes" id="UP000265566">
    <property type="component" value="Chromosome 1"/>
</dbReference>
<accession>A0A396JPQ8</accession>
<dbReference type="GO" id="GO:0019432">
    <property type="term" value="P:triglyceride biosynthetic process"/>
    <property type="evidence" value="ECO:0007669"/>
    <property type="project" value="UniProtKB-ARBA"/>
</dbReference>
<dbReference type="EMBL" id="PSQE01000001">
    <property type="protein sequence ID" value="RHN78253.1"/>
    <property type="molecule type" value="Genomic_DNA"/>
</dbReference>
<evidence type="ECO:0000313" key="13">
    <source>
        <dbReference type="Proteomes" id="UP000265566"/>
    </source>
</evidence>
<evidence type="ECO:0000313" key="12">
    <source>
        <dbReference type="EMBL" id="RHN78253.1"/>
    </source>
</evidence>
<dbReference type="Gramene" id="rna1787">
    <property type="protein sequence ID" value="RHN78253.1"/>
    <property type="gene ID" value="gene1787"/>
</dbReference>
<evidence type="ECO:0000256" key="4">
    <source>
        <dbReference type="ARBA" id="ARBA00022679"/>
    </source>
</evidence>
<dbReference type="GO" id="GO:0004144">
    <property type="term" value="F:diacylglycerol O-acyltransferase activity"/>
    <property type="evidence" value="ECO:0007669"/>
    <property type="project" value="UniProtKB-EC"/>
</dbReference>
<evidence type="ECO:0000256" key="9">
    <source>
        <dbReference type="ARBA" id="ARBA00023136"/>
    </source>
</evidence>
<keyword evidence="6" id="KW-0256">Endoplasmic reticulum</keyword>
<evidence type="ECO:0000256" key="1">
    <source>
        <dbReference type="ARBA" id="ARBA00004477"/>
    </source>
</evidence>
<comment type="similarity">
    <text evidence="2">Belongs to the diacylglycerol acyltransferase family.</text>
</comment>
<reference evidence="13" key="1">
    <citation type="journal article" date="2018" name="Nat. Plants">
        <title>Whole-genome landscape of Medicago truncatula symbiotic genes.</title>
        <authorList>
            <person name="Pecrix Y."/>
            <person name="Staton S.E."/>
            <person name="Sallet E."/>
            <person name="Lelandais-Briere C."/>
            <person name="Moreau S."/>
            <person name="Carrere S."/>
            <person name="Blein T."/>
            <person name="Jardinaud M.F."/>
            <person name="Latrasse D."/>
            <person name="Zouine M."/>
            <person name="Zahm M."/>
            <person name="Kreplak J."/>
            <person name="Mayjonade B."/>
            <person name="Satge C."/>
            <person name="Perez M."/>
            <person name="Cauet S."/>
            <person name="Marande W."/>
            <person name="Chantry-Darmon C."/>
            <person name="Lopez-Roques C."/>
            <person name="Bouchez O."/>
            <person name="Berard A."/>
            <person name="Debelle F."/>
            <person name="Munos S."/>
            <person name="Bendahmane A."/>
            <person name="Berges H."/>
            <person name="Niebel A."/>
            <person name="Buitink J."/>
            <person name="Frugier F."/>
            <person name="Benhamed M."/>
            <person name="Crespi M."/>
            <person name="Gouzy J."/>
            <person name="Gamas P."/>
        </authorList>
    </citation>
    <scope>NUCLEOTIDE SEQUENCE [LARGE SCALE GENOMIC DNA]</scope>
    <source>
        <strain evidence="13">cv. Jemalong A17</strain>
    </source>
</reference>
<keyword evidence="10 12" id="KW-0012">Acyltransferase</keyword>
<dbReference type="Pfam" id="PF03982">
    <property type="entry name" value="DAGAT"/>
    <property type="match status" value="1"/>
</dbReference>
<keyword evidence="4 12" id="KW-0808">Transferase</keyword>
<evidence type="ECO:0000256" key="6">
    <source>
        <dbReference type="ARBA" id="ARBA00022824"/>
    </source>
</evidence>
<keyword evidence="3" id="KW-0444">Lipid biosynthesis</keyword>
<dbReference type="GO" id="GO:0005789">
    <property type="term" value="C:endoplasmic reticulum membrane"/>
    <property type="evidence" value="ECO:0007669"/>
    <property type="project" value="UniProtKB-SubCell"/>
</dbReference>
<evidence type="ECO:0000256" key="8">
    <source>
        <dbReference type="ARBA" id="ARBA00023098"/>
    </source>
</evidence>
<organism evidence="12 13">
    <name type="scientific">Medicago truncatula</name>
    <name type="common">Barrel medic</name>
    <name type="synonym">Medicago tribuloides</name>
    <dbReference type="NCBI Taxonomy" id="3880"/>
    <lineage>
        <taxon>Eukaryota</taxon>
        <taxon>Viridiplantae</taxon>
        <taxon>Streptophyta</taxon>
        <taxon>Embryophyta</taxon>
        <taxon>Tracheophyta</taxon>
        <taxon>Spermatophyta</taxon>
        <taxon>Magnoliopsida</taxon>
        <taxon>eudicotyledons</taxon>
        <taxon>Gunneridae</taxon>
        <taxon>Pentapetalae</taxon>
        <taxon>rosids</taxon>
        <taxon>fabids</taxon>
        <taxon>Fabales</taxon>
        <taxon>Fabaceae</taxon>
        <taxon>Papilionoideae</taxon>
        <taxon>50 kb inversion clade</taxon>
        <taxon>NPAAA clade</taxon>
        <taxon>Hologalegina</taxon>
        <taxon>IRL clade</taxon>
        <taxon>Trifolieae</taxon>
        <taxon>Medicago</taxon>
    </lineage>
</organism>
<evidence type="ECO:0000256" key="11">
    <source>
        <dbReference type="SAM" id="Phobius"/>
    </source>
</evidence>
<feature type="transmembrane region" description="Helical" evidence="11">
    <location>
        <begin position="220"/>
        <end position="238"/>
    </location>
</feature>
<comment type="subcellular location">
    <subcellularLocation>
        <location evidence="1">Endoplasmic reticulum membrane</location>
        <topology evidence="1">Multi-pass membrane protein</topology>
    </subcellularLocation>
</comment>
<sequence length="241" mass="27726">MGKVLQRNTKSSNRLKSVVALALCFGAIHFNIALILFALFFLPLSKALLVFALLIVFMVLPANKNSYLGRKISRFIGKHVRSYFPITLHLDDDPQAFHPNQSYVFAYEPHSVFPFGIFALLDNVDFPIPNIRFLVSSSVFYIPFLRQVWIWLGFTSVDKKNLISLLEAGNSCMLVPGGNRETLFMEHGFEVHDNMTLMVKFILHKCLILWRPVVHKKYKYSCYMYKVILTIGSINFIIKLN</sequence>
<evidence type="ECO:0000256" key="5">
    <source>
        <dbReference type="ARBA" id="ARBA00022692"/>
    </source>
</evidence>
<proteinExistence type="inferred from homology"/>
<dbReference type="EC" id="2.3.1.20" evidence="12"/>
<name>A0A396JPQ8_MEDTR</name>
<dbReference type="InterPro" id="IPR007130">
    <property type="entry name" value="DAGAT"/>
</dbReference>
<gene>
    <name evidence="12" type="ORF">MtrunA17_Chr1g0163481</name>
</gene>
<dbReference type="PANTHER" id="PTHR12317:SF66">
    <property type="entry name" value="ACYLTRANSFERASE"/>
    <property type="match status" value="1"/>
</dbReference>
<keyword evidence="7 11" id="KW-1133">Transmembrane helix</keyword>
<evidence type="ECO:0000256" key="10">
    <source>
        <dbReference type="ARBA" id="ARBA00023315"/>
    </source>
</evidence>
<comment type="caution">
    <text evidence="12">The sequence shown here is derived from an EMBL/GenBank/DDBJ whole genome shotgun (WGS) entry which is preliminary data.</text>
</comment>
<dbReference type="PANTHER" id="PTHR12317">
    <property type="entry name" value="DIACYLGLYCEROL O-ACYLTRANSFERASE"/>
    <property type="match status" value="1"/>
</dbReference>